<gene>
    <name evidence="1" type="ORF">ACFQW9_32895</name>
</gene>
<dbReference type="RefSeq" id="WP_381041696.1">
    <property type="nucleotide sequence ID" value="NZ_JBHTCK010000012.1"/>
</dbReference>
<accession>A0ABW2MPM5</accession>
<dbReference type="Proteomes" id="UP001596509">
    <property type="component" value="Unassembled WGS sequence"/>
</dbReference>
<evidence type="ECO:0000313" key="2">
    <source>
        <dbReference type="Proteomes" id="UP001596509"/>
    </source>
</evidence>
<reference evidence="2" key="1">
    <citation type="journal article" date="2019" name="Int. J. Syst. Evol. Microbiol.">
        <title>The Global Catalogue of Microorganisms (GCM) 10K type strain sequencing project: providing services to taxonomists for standard genome sequencing and annotation.</title>
        <authorList>
            <consortium name="The Broad Institute Genomics Platform"/>
            <consortium name="The Broad Institute Genome Sequencing Center for Infectious Disease"/>
            <person name="Wu L."/>
            <person name="Ma J."/>
        </authorList>
    </citation>
    <scope>NUCLEOTIDE SEQUENCE [LARGE SCALE GENOMIC DNA]</scope>
    <source>
        <strain evidence="2">ICMP 19430</strain>
    </source>
</reference>
<organism evidence="1 2">
    <name type="scientific">Streptomyces caviscabies</name>
    <dbReference type="NCBI Taxonomy" id="90079"/>
    <lineage>
        <taxon>Bacteria</taxon>
        <taxon>Bacillati</taxon>
        <taxon>Actinomycetota</taxon>
        <taxon>Actinomycetes</taxon>
        <taxon>Kitasatosporales</taxon>
        <taxon>Streptomycetaceae</taxon>
        <taxon>Streptomyces</taxon>
    </lineage>
</organism>
<name>A0ABW2MPM5_9ACTN</name>
<sequence>MSALSRFAGTLPVPEQLRERLRALTVLESCFDLKWPRYRFTPDDGSGFEHFRFENGGGDRYHVFLGGSVAFLRAFDHTSQLSPYVRDAVWPGLLDGLPESLEPLTRLQGDERKYPLLTLALWHDGTSWRHGTPRPQEGREAELTTWMLGPLLTFTPAAVVEHLSNFYGRPVDAEAVGAMLRGEPVDRELVERIAPGADVERVAEIARTVGGRTASPTADR</sequence>
<evidence type="ECO:0000313" key="1">
    <source>
        <dbReference type="EMBL" id="MFC7355457.1"/>
    </source>
</evidence>
<proteinExistence type="predicted"/>
<keyword evidence="2" id="KW-1185">Reference proteome</keyword>
<comment type="caution">
    <text evidence="1">The sequence shown here is derived from an EMBL/GenBank/DDBJ whole genome shotgun (WGS) entry which is preliminary data.</text>
</comment>
<protein>
    <submittedName>
        <fullName evidence="1">Uncharacterized protein</fullName>
    </submittedName>
</protein>
<dbReference type="EMBL" id="JBHTCK010000012">
    <property type="protein sequence ID" value="MFC7355457.1"/>
    <property type="molecule type" value="Genomic_DNA"/>
</dbReference>